<keyword evidence="5" id="KW-1185">Reference proteome</keyword>
<gene>
    <name evidence="4" type="ORF">SEMRO_142_G066060.1</name>
</gene>
<dbReference type="OrthoDB" id="1861862at2759"/>
<dbReference type="GO" id="GO:0006004">
    <property type="term" value="P:fucose metabolic process"/>
    <property type="evidence" value="ECO:0007669"/>
    <property type="project" value="UniProtKB-KW"/>
</dbReference>
<comment type="caution">
    <text evidence="4">The sequence shown here is derived from an EMBL/GenBank/DDBJ whole genome shotgun (WGS) entry which is preliminary data.</text>
</comment>
<dbReference type="FunFam" id="3.40.50.11350:FF:000014">
    <property type="entry name" value="Uncharacterized protein"/>
    <property type="match status" value="1"/>
</dbReference>
<dbReference type="AlphaFoldDB" id="A0A9N8DH86"/>
<keyword evidence="3" id="KW-0119">Carbohydrate metabolism</keyword>
<dbReference type="CDD" id="cd11296">
    <property type="entry name" value="O-FucT_like"/>
    <property type="match status" value="1"/>
</dbReference>
<organism evidence="4 5">
    <name type="scientific">Seminavis robusta</name>
    <dbReference type="NCBI Taxonomy" id="568900"/>
    <lineage>
        <taxon>Eukaryota</taxon>
        <taxon>Sar</taxon>
        <taxon>Stramenopiles</taxon>
        <taxon>Ochrophyta</taxon>
        <taxon>Bacillariophyta</taxon>
        <taxon>Bacillariophyceae</taxon>
        <taxon>Bacillariophycidae</taxon>
        <taxon>Naviculales</taxon>
        <taxon>Naviculaceae</taxon>
        <taxon>Seminavis</taxon>
    </lineage>
</organism>
<dbReference type="GO" id="GO:0016740">
    <property type="term" value="F:transferase activity"/>
    <property type="evidence" value="ECO:0007669"/>
    <property type="project" value="UniProtKB-KW"/>
</dbReference>
<dbReference type="EMBL" id="CAICTM010000141">
    <property type="protein sequence ID" value="CAB9502629.1"/>
    <property type="molecule type" value="Genomic_DNA"/>
</dbReference>
<dbReference type="Gene3D" id="3.40.50.11340">
    <property type="match status" value="1"/>
</dbReference>
<dbReference type="PANTHER" id="PTHR31469">
    <property type="entry name" value="OS07G0633600 PROTEIN"/>
    <property type="match status" value="1"/>
</dbReference>
<evidence type="ECO:0000256" key="1">
    <source>
        <dbReference type="ARBA" id="ARBA00022679"/>
    </source>
</evidence>
<accession>A0A9N8DH86</accession>
<dbReference type="Pfam" id="PF10250">
    <property type="entry name" value="O-FucT"/>
    <property type="match status" value="1"/>
</dbReference>
<sequence length="640" mass="73319">MPKPTNRSPKAGVKSPSAAVASSATPLSRSSNASQIFLAAVFVSSLFSLGLNIYLSTKLALIGETNNLQNNMKQAFIQSPRHKPGDHQILTAAEAHAGGLPDDFASKLKAAFAAKAKKKLDLPSDQQGKRGLDTGHDLAGLKCDAYGGPSTDVAQEMVYWEDIPSDASFVSPFKRKDKTQYLTFEPDDGGWNNIRMNMETVLALAFAMGRTLVLPPEKEFYLLSKTKAEHGGEQKKTFSFSHFFHMESIHNEHVGIDIITMTHYLESVAMKGGMVDRYHGGKVRFPPNNRTNWDGATEKELKYLYAYLRETSHTVVWTPEECLAAFPKSHKKDDEWQLHQMVKNMLEEDGVPHWEKYVGHPTPVDGDTLSRLKENWAQRKKLCIYNGIVQQQSSVHFPTDEKLNARLLVHFYAFLFFQDWRHDLWMKRFIRDHVRYIDEIQCAAARVVEALRKRVRERNAESHKGYFHTFHVRRGDFQYKATRVEADVMYRMAKKNLPEGSTVYIATDERNLTFFQPLMNHYDVVFLDDFIGVLGKQVNTNYYGMIDQLVASRGKVFFGCWFSTFTAYINRLRGYHADNHQEPGYKNGIVNSYYYAMEDRYDHMQQFYPVKQAFYAREFPAAWRLIDTSVGDLGLDPPKQ</sequence>
<dbReference type="Proteomes" id="UP001153069">
    <property type="component" value="Unassembled WGS sequence"/>
</dbReference>
<dbReference type="PANTHER" id="PTHR31469:SF8">
    <property type="entry name" value="OS07G0641000 PROTEIN"/>
    <property type="match status" value="1"/>
</dbReference>
<evidence type="ECO:0000256" key="2">
    <source>
        <dbReference type="ARBA" id="ARBA00023253"/>
    </source>
</evidence>
<name>A0A9N8DH86_9STRA</name>
<keyword evidence="1" id="KW-0808">Transferase</keyword>
<evidence type="ECO:0000256" key="3">
    <source>
        <dbReference type="ARBA" id="ARBA00023277"/>
    </source>
</evidence>
<evidence type="ECO:0000313" key="4">
    <source>
        <dbReference type="EMBL" id="CAB9502629.1"/>
    </source>
</evidence>
<keyword evidence="2" id="KW-0294">Fucose metabolism</keyword>
<evidence type="ECO:0000313" key="5">
    <source>
        <dbReference type="Proteomes" id="UP001153069"/>
    </source>
</evidence>
<protein>
    <submittedName>
        <fullName evidence="4">GDP-fucose protein O-fucosyltransferase</fullName>
    </submittedName>
</protein>
<reference evidence="4" key="1">
    <citation type="submission" date="2020-06" db="EMBL/GenBank/DDBJ databases">
        <authorList>
            <consortium name="Plant Systems Biology data submission"/>
        </authorList>
    </citation>
    <scope>NUCLEOTIDE SEQUENCE</scope>
    <source>
        <strain evidence="4">D6</strain>
    </source>
</reference>
<proteinExistence type="predicted"/>
<dbReference type="Gene3D" id="3.40.50.11350">
    <property type="match status" value="1"/>
</dbReference>
<dbReference type="InterPro" id="IPR019378">
    <property type="entry name" value="GDP-Fuc_O-FucTrfase"/>
</dbReference>